<comment type="caution">
    <text evidence="1">The sequence shown here is derived from an EMBL/GenBank/DDBJ whole genome shotgun (WGS) entry which is preliminary data.</text>
</comment>
<sequence length="105" mass="12119">MNTQKYDSIQSYFIHGETSLMFFMGLSSNGLKQSDETESHFLSHTSENDGNNLRSTVILTEKDAYRKTNKKTITQLNLEQVTKIFIHHCSCDLMSFQHMKQLVPV</sequence>
<organism evidence="1 2">
    <name type="scientific">Ameca splendens</name>
    <dbReference type="NCBI Taxonomy" id="208324"/>
    <lineage>
        <taxon>Eukaryota</taxon>
        <taxon>Metazoa</taxon>
        <taxon>Chordata</taxon>
        <taxon>Craniata</taxon>
        <taxon>Vertebrata</taxon>
        <taxon>Euteleostomi</taxon>
        <taxon>Actinopterygii</taxon>
        <taxon>Neopterygii</taxon>
        <taxon>Teleostei</taxon>
        <taxon>Neoteleostei</taxon>
        <taxon>Acanthomorphata</taxon>
        <taxon>Ovalentaria</taxon>
        <taxon>Atherinomorphae</taxon>
        <taxon>Cyprinodontiformes</taxon>
        <taxon>Goodeidae</taxon>
        <taxon>Ameca</taxon>
    </lineage>
</organism>
<dbReference type="Proteomes" id="UP001469553">
    <property type="component" value="Unassembled WGS sequence"/>
</dbReference>
<accession>A0ABV1A3Z2</accession>
<protein>
    <submittedName>
        <fullName evidence="1">Uncharacterized protein</fullName>
    </submittedName>
</protein>
<proteinExistence type="predicted"/>
<dbReference type="EMBL" id="JAHRIP010084404">
    <property type="protein sequence ID" value="MEQ2313253.1"/>
    <property type="molecule type" value="Genomic_DNA"/>
</dbReference>
<evidence type="ECO:0000313" key="2">
    <source>
        <dbReference type="Proteomes" id="UP001469553"/>
    </source>
</evidence>
<keyword evidence="2" id="KW-1185">Reference proteome</keyword>
<name>A0ABV1A3Z2_9TELE</name>
<gene>
    <name evidence="1" type="ORF">AMECASPLE_039813</name>
</gene>
<reference evidence="1 2" key="1">
    <citation type="submission" date="2021-06" db="EMBL/GenBank/DDBJ databases">
        <authorList>
            <person name="Palmer J.M."/>
        </authorList>
    </citation>
    <scope>NUCLEOTIDE SEQUENCE [LARGE SCALE GENOMIC DNA]</scope>
    <source>
        <strain evidence="1 2">AS_MEX2019</strain>
        <tissue evidence="1">Muscle</tissue>
    </source>
</reference>
<evidence type="ECO:0000313" key="1">
    <source>
        <dbReference type="EMBL" id="MEQ2313253.1"/>
    </source>
</evidence>